<sequence length="229" mass="26549">MRSALLTLIACLQLAPAILYGQEKEMFIQQIAQKRIVRENYDQNGDLQGKQIFLTGELEQQGKTYRIKVITELYDESGRLTEKYTTTYKCNPNEFDVLLNVFPFTDPDDEKIKVDVTSEDFQQLYELGKGEELKDIHLKMSVESGVLSFFGSKSLVTIKNRKKEVVNQSVKISSEAVIEAYMMGIRIKTINYVVEEYLTNDFVLQRQQFTEDDGAWFTMKYEQNAKEIE</sequence>
<dbReference type="OrthoDB" id="1523679at2"/>
<dbReference type="RefSeq" id="WP_073094038.1">
    <property type="nucleotide sequence ID" value="NZ_FRCY01000004.1"/>
</dbReference>
<gene>
    <name evidence="1" type="ORF">SAMN04488057_104259</name>
</gene>
<organism evidence="1 2">
    <name type="scientific">Cyclobacterium lianum</name>
    <dbReference type="NCBI Taxonomy" id="388280"/>
    <lineage>
        <taxon>Bacteria</taxon>
        <taxon>Pseudomonadati</taxon>
        <taxon>Bacteroidota</taxon>
        <taxon>Cytophagia</taxon>
        <taxon>Cytophagales</taxon>
        <taxon>Cyclobacteriaceae</taxon>
        <taxon>Cyclobacterium</taxon>
    </lineage>
</organism>
<keyword evidence="2" id="KW-1185">Reference proteome</keyword>
<evidence type="ECO:0000313" key="1">
    <source>
        <dbReference type="EMBL" id="SHM89305.1"/>
    </source>
</evidence>
<dbReference type="AlphaFoldDB" id="A0A1M7MFZ8"/>
<reference evidence="1 2" key="1">
    <citation type="submission" date="2016-11" db="EMBL/GenBank/DDBJ databases">
        <authorList>
            <person name="Jaros S."/>
            <person name="Januszkiewicz K."/>
            <person name="Wedrychowicz H."/>
        </authorList>
    </citation>
    <scope>NUCLEOTIDE SEQUENCE [LARGE SCALE GENOMIC DNA]</scope>
    <source>
        <strain evidence="1 2">CGMCC 1.6102</strain>
    </source>
</reference>
<protein>
    <recommendedName>
        <fullName evidence="3">Outer membrane lipoprotein-sorting protein</fullName>
    </recommendedName>
</protein>
<name>A0A1M7MFZ8_9BACT</name>
<dbReference type="EMBL" id="FRCY01000004">
    <property type="protein sequence ID" value="SHM89305.1"/>
    <property type="molecule type" value="Genomic_DNA"/>
</dbReference>
<proteinExistence type="predicted"/>
<dbReference type="STRING" id="388280.SAMN04488057_104259"/>
<dbReference type="Gene3D" id="2.40.360.20">
    <property type="match status" value="1"/>
</dbReference>
<evidence type="ECO:0000313" key="2">
    <source>
        <dbReference type="Proteomes" id="UP000184513"/>
    </source>
</evidence>
<accession>A0A1M7MFZ8</accession>
<evidence type="ECO:0008006" key="3">
    <source>
        <dbReference type="Google" id="ProtNLM"/>
    </source>
</evidence>
<dbReference type="Proteomes" id="UP000184513">
    <property type="component" value="Unassembled WGS sequence"/>
</dbReference>